<comment type="caution">
    <text evidence="2">The sequence shown here is derived from an EMBL/GenBank/DDBJ whole genome shotgun (WGS) entry which is preliminary data.</text>
</comment>
<reference evidence="2" key="1">
    <citation type="journal article" date="2023" name="PLoS Negl. Trop. Dis.">
        <title>A genome sequence for Biomphalaria pfeifferi, the major vector snail for the human-infecting parasite Schistosoma mansoni.</title>
        <authorList>
            <person name="Bu L."/>
            <person name="Lu L."/>
            <person name="Laidemitt M.R."/>
            <person name="Zhang S.M."/>
            <person name="Mutuku M."/>
            <person name="Mkoji G."/>
            <person name="Steinauer M."/>
            <person name="Loker E.S."/>
        </authorList>
    </citation>
    <scope>NUCLEOTIDE SEQUENCE</scope>
    <source>
        <strain evidence="2">KasaAsao</strain>
    </source>
</reference>
<dbReference type="AlphaFoldDB" id="A0AAD8B1A5"/>
<organism evidence="2 3">
    <name type="scientific">Biomphalaria pfeifferi</name>
    <name type="common">Bloodfluke planorb</name>
    <name type="synonym">Freshwater snail</name>
    <dbReference type="NCBI Taxonomy" id="112525"/>
    <lineage>
        <taxon>Eukaryota</taxon>
        <taxon>Metazoa</taxon>
        <taxon>Spiralia</taxon>
        <taxon>Lophotrochozoa</taxon>
        <taxon>Mollusca</taxon>
        <taxon>Gastropoda</taxon>
        <taxon>Heterobranchia</taxon>
        <taxon>Euthyneura</taxon>
        <taxon>Panpulmonata</taxon>
        <taxon>Hygrophila</taxon>
        <taxon>Lymnaeoidea</taxon>
        <taxon>Planorbidae</taxon>
        <taxon>Biomphalaria</taxon>
    </lineage>
</organism>
<dbReference type="EMBL" id="JASAOG010000168">
    <property type="protein sequence ID" value="KAK0046244.1"/>
    <property type="molecule type" value="Genomic_DNA"/>
</dbReference>
<dbReference type="Gene3D" id="2.170.300.10">
    <property type="entry name" value="Tie2 ligand-binding domain superfamily"/>
    <property type="match status" value="1"/>
</dbReference>
<gene>
    <name evidence="2" type="ORF">Bpfe_024298</name>
</gene>
<keyword evidence="3" id="KW-1185">Reference proteome</keyword>
<proteinExistence type="predicted"/>
<keyword evidence="1" id="KW-0245">EGF-like domain</keyword>
<name>A0AAD8B1A5_BIOPF</name>
<evidence type="ECO:0000313" key="3">
    <source>
        <dbReference type="Proteomes" id="UP001233172"/>
    </source>
</evidence>
<dbReference type="InterPro" id="IPR042635">
    <property type="entry name" value="MEGF10/SREC1/2-like"/>
</dbReference>
<evidence type="ECO:0000256" key="1">
    <source>
        <dbReference type="ARBA" id="ARBA00022536"/>
    </source>
</evidence>
<feature type="non-terminal residue" evidence="2">
    <location>
        <position position="200"/>
    </location>
</feature>
<keyword evidence="2" id="KW-0675">Receptor</keyword>
<sequence>MRRTGKWGINCRNTCNDALRESVTLELNCVTMGVWVTVTHLIVALNFPRIDGASTDVCLDITLPDCTRECPEGQWGVNCTSTCNKNCYDKVCNPNEGSCNSGCIEGFQPPICIQECVIGTYGRNCLFTCSSLCVNAECDPVKGACNKCPCGYEGHACDITHQPNDVNNDYETMSANKCYEDVPANFPYDCINVTKVIALF</sequence>
<dbReference type="GO" id="GO:0005044">
    <property type="term" value="F:scavenger receptor activity"/>
    <property type="evidence" value="ECO:0007669"/>
    <property type="project" value="InterPro"/>
</dbReference>
<protein>
    <submittedName>
        <fullName evidence="2">Platelet endothelial aggregation receptor 1</fullName>
    </submittedName>
</protein>
<dbReference type="PANTHER" id="PTHR24043">
    <property type="entry name" value="SCAVENGER RECEPTOR CLASS F"/>
    <property type="match status" value="1"/>
</dbReference>
<reference evidence="2" key="2">
    <citation type="submission" date="2023-04" db="EMBL/GenBank/DDBJ databases">
        <authorList>
            <person name="Bu L."/>
            <person name="Lu L."/>
            <person name="Laidemitt M.R."/>
            <person name="Zhang S.M."/>
            <person name="Mutuku M."/>
            <person name="Mkoji G."/>
            <person name="Steinauer M."/>
            <person name="Loker E.S."/>
        </authorList>
    </citation>
    <scope>NUCLEOTIDE SEQUENCE</scope>
    <source>
        <strain evidence="2">KasaAsao</strain>
        <tissue evidence="2">Whole Snail</tissue>
    </source>
</reference>
<dbReference type="Proteomes" id="UP001233172">
    <property type="component" value="Unassembled WGS sequence"/>
</dbReference>
<dbReference type="PANTHER" id="PTHR24043:SF8">
    <property type="entry name" value="EGF-LIKE DOMAIN-CONTAINING PROTEIN"/>
    <property type="match status" value="1"/>
</dbReference>
<evidence type="ECO:0000313" key="2">
    <source>
        <dbReference type="EMBL" id="KAK0046244.1"/>
    </source>
</evidence>
<accession>A0AAD8B1A5</accession>